<evidence type="ECO:0000259" key="3">
    <source>
        <dbReference type="Pfam" id="PF01055"/>
    </source>
</evidence>
<dbReference type="InterPro" id="IPR033403">
    <property type="entry name" value="DUF5110"/>
</dbReference>
<dbReference type="Gene3D" id="3.20.20.80">
    <property type="entry name" value="Glycosidases"/>
    <property type="match status" value="1"/>
</dbReference>
<proteinExistence type="inferred from homology"/>
<dbReference type="InterPro" id="IPR051816">
    <property type="entry name" value="Glycosyl_Hydrolase_31"/>
</dbReference>
<evidence type="ECO:0000256" key="1">
    <source>
        <dbReference type="ARBA" id="ARBA00007806"/>
    </source>
</evidence>
<evidence type="ECO:0000313" key="6">
    <source>
        <dbReference type="EMBL" id="GAK36384.1"/>
    </source>
</evidence>
<evidence type="ECO:0000256" key="2">
    <source>
        <dbReference type="RuleBase" id="RU361185"/>
    </source>
</evidence>
<sequence>MWAFGVMYGGYTNQDETMKRVDEIIDHDYPIDAYWIDSWFWSYDDKGKGPHRYMDFIADTIGYPDRKAMWNHLEQRNIKGGFWAWDCIFQTGNEAAFEDFQQKGYFRNTYVESNPWHNNSTTTAMFQTEKDNKKGTLCGNIDFNNPEAVNYFKQQMKHFFEEGADFIKLDRTSAIPVCKVMFEMSQEFGKETKGRGFLFSHTGGQETEEYKRYPGKWTDDTRSDWTVEKPNKNFNSWVPAVALKENIAMFNDTMRRSSCNIPFLANDLGGFDMGITDQLDEELFIRWMQFSQFNPIVEIFSQPENPTANLPYRYSERADKLFRDYSHLRMGLFPYIYSYAHLTRLEGKLMMRKIAGQVYEYLFGNEFFVAPVYEQGAVDREFQLPAGSWVNFWTGEILEGGRKHKVAAPLEQIPLMVRQGAIIPMRAYARSIEKGTNDTLTLHVYPGADSEFTLIEDDGSSNDYLKGIYAKTEITSKTGKNSQKIEIAPMLGYYDGIQPKRTWRICVHGAKKVDSLICNGTVLPYFSQESRITSAYYTADKYEKTIFEIKNE</sequence>
<dbReference type="InterPro" id="IPR013780">
    <property type="entry name" value="Glyco_hydro_b"/>
</dbReference>
<dbReference type="SUPFAM" id="SSF51011">
    <property type="entry name" value="Glycosyl hydrolase domain"/>
    <property type="match status" value="1"/>
</dbReference>
<dbReference type="AlphaFoldDB" id="A0A069D837"/>
<dbReference type="InterPro" id="IPR048395">
    <property type="entry name" value="Glyco_hydro_31_C"/>
</dbReference>
<keyword evidence="7" id="KW-1185">Reference proteome</keyword>
<dbReference type="Gene3D" id="2.60.40.1180">
    <property type="entry name" value="Golgi alpha-mannosidase II"/>
    <property type="match status" value="2"/>
</dbReference>
<dbReference type="Pfam" id="PF17137">
    <property type="entry name" value="DUF5110"/>
    <property type="match status" value="1"/>
</dbReference>
<feature type="domain" description="Glycoside hydrolase family 31 TIM barrel" evidence="3">
    <location>
        <begin position="193"/>
        <end position="338"/>
    </location>
</feature>
<dbReference type="STRING" id="1121097.GCA_000428125_00725"/>
<name>A0A069D837_9BACE</name>
<organism evidence="6 7">
    <name type="scientific">Bacteroides graminisolvens DSM 19988 = JCM 15093</name>
    <dbReference type="NCBI Taxonomy" id="1121097"/>
    <lineage>
        <taxon>Bacteria</taxon>
        <taxon>Pseudomonadati</taxon>
        <taxon>Bacteroidota</taxon>
        <taxon>Bacteroidia</taxon>
        <taxon>Bacteroidales</taxon>
        <taxon>Bacteroidaceae</taxon>
        <taxon>Bacteroides</taxon>
    </lineage>
</organism>
<feature type="domain" description="Glycosyl hydrolase family 31 C-terminal" evidence="5">
    <location>
        <begin position="359"/>
        <end position="423"/>
    </location>
</feature>
<dbReference type="SUPFAM" id="SSF51445">
    <property type="entry name" value="(Trans)glycosidases"/>
    <property type="match status" value="1"/>
</dbReference>
<feature type="domain" description="Glycoside hydrolase family 31 TIM barrel" evidence="3">
    <location>
        <begin position="2"/>
        <end position="178"/>
    </location>
</feature>
<dbReference type="PANTHER" id="PTHR43863">
    <property type="entry name" value="HYDROLASE, PUTATIVE (AFU_ORTHOLOGUE AFUA_1G03140)-RELATED"/>
    <property type="match status" value="1"/>
</dbReference>
<dbReference type="Pfam" id="PF21365">
    <property type="entry name" value="Glyco_hydro_31_3rd"/>
    <property type="match status" value="1"/>
</dbReference>
<dbReference type="InterPro" id="IPR017853">
    <property type="entry name" value="GH"/>
</dbReference>
<comment type="similarity">
    <text evidence="1 2">Belongs to the glycosyl hydrolase 31 family.</text>
</comment>
<dbReference type="InterPro" id="IPR000322">
    <property type="entry name" value="Glyco_hydro_31_TIM"/>
</dbReference>
<protein>
    <submittedName>
        <fullName evidence="6">Maltodextrin glucosidase</fullName>
    </submittedName>
</protein>
<accession>A0A069D837</accession>
<dbReference type="EMBL" id="BAJS01000006">
    <property type="protein sequence ID" value="GAK36384.1"/>
    <property type="molecule type" value="Genomic_DNA"/>
</dbReference>
<dbReference type="GO" id="GO:0005975">
    <property type="term" value="P:carbohydrate metabolic process"/>
    <property type="evidence" value="ECO:0007669"/>
    <property type="project" value="InterPro"/>
</dbReference>
<evidence type="ECO:0000313" key="7">
    <source>
        <dbReference type="Proteomes" id="UP000027601"/>
    </source>
</evidence>
<reference evidence="6 7" key="1">
    <citation type="journal article" date="2015" name="Microbes Environ.">
        <title>Distribution and evolution of nitrogen fixation genes in the phylum bacteroidetes.</title>
        <authorList>
            <person name="Inoue J."/>
            <person name="Oshima K."/>
            <person name="Suda W."/>
            <person name="Sakamoto M."/>
            <person name="Iino T."/>
            <person name="Noda S."/>
            <person name="Hongoh Y."/>
            <person name="Hattori M."/>
            <person name="Ohkuma M."/>
        </authorList>
    </citation>
    <scope>NUCLEOTIDE SEQUENCE [LARGE SCALE GENOMIC DNA]</scope>
    <source>
        <strain evidence="6 7">JCM 15093</strain>
    </source>
</reference>
<dbReference type="PANTHER" id="PTHR43863:SF2">
    <property type="entry name" value="MALTASE-GLUCOAMYLASE"/>
    <property type="match status" value="1"/>
</dbReference>
<dbReference type="eggNOG" id="COG1501">
    <property type="taxonomic scope" value="Bacteria"/>
</dbReference>
<keyword evidence="2" id="KW-0326">Glycosidase</keyword>
<comment type="caution">
    <text evidence="6">The sequence shown here is derived from an EMBL/GenBank/DDBJ whole genome shotgun (WGS) entry which is preliminary data.</text>
</comment>
<dbReference type="Pfam" id="PF01055">
    <property type="entry name" value="Glyco_hydro_31_2nd"/>
    <property type="match status" value="2"/>
</dbReference>
<dbReference type="Proteomes" id="UP000027601">
    <property type="component" value="Unassembled WGS sequence"/>
</dbReference>
<dbReference type="GO" id="GO:0004553">
    <property type="term" value="F:hydrolase activity, hydrolyzing O-glycosyl compounds"/>
    <property type="evidence" value="ECO:0007669"/>
    <property type="project" value="InterPro"/>
</dbReference>
<gene>
    <name evidence="6" type="ORF">JCM15093_1542</name>
</gene>
<feature type="domain" description="DUF5110" evidence="4">
    <location>
        <begin position="439"/>
        <end position="509"/>
    </location>
</feature>
<evidence type="ECO:0000259" key="5">
    <source>
        <dbReference type="Pfam" id="PF21365"/>
    </source>
</evidence>
<keyword evidence="2" id="KW-0378">Hydrolase</keyword>
<evidence type="ECO:0000259" key="4">
    <source>
        <dbReference type="Pfam" id="PF17137"/>
    </source>
</evidence>